<sequence>MKGRDTGRDRPSAEPAAERQRLDKWLVYARFARTRSLANELIEAGRVRLNGQRQTNPARPIGPGDVLTLALPHATRVVRVLSAAERRGSFPEAQGLYEDVSG</sequence>
<evidence type="ECO:0000259" key="2">
    <source>
        <dbReference type="SMART" id="SM00363"/>
    </source>
</evidence>
<dbReference type="InterPro" id="IPR002942">
    <property type="entry name" value="S4_RNA-bd"/>
</dbReference>
<keyword evidence="1" id="KW-0694">RNA-binding</keyword>
<organism evidence="3 4">
    <name type="scientific">Alsobacter ponti</name>
    <dbReference type="NCBI Taxonomy" id="2962936"/>
    <lineage>
        <taxon>Bacteria</taxon>
        <taxon>Pseudomonadati</taxon>
        <taxon>Pseudomonadota</taxon>
        <taxon>Alphaproteobacteria</taxon>
        <taxon>Hyphomicrobiales</taxon>
        <taxon>Alsobacteraceae</taxon>
        <taxon>Alsobacter</taxon>
    </lineage>
</organism>
<dbReference type="InterPro" id="IPR036986">
    <property type="entry name" value="S4_RNA-bd_sf"/>
</dbReference>
<protein>
    <submittedName>
        <fullName evidence="3">RNA-binding S4 domain-containing protein</fullName>
    </submittedName>
</protein>
<dbReference type="CDD" id="cd00165">
    <property type="entry name" value="S4"/>
    <property type="match status" value="1"/>
</dbReference>
<dbReference type="SUPFAM" id="SSF55174">
    <property type="entry name" value="Alpha-L RNA-binding motif"/>
    <property type="match status" value="1"/>
</dbReference>
<reference evidence="3 4" key="1">
    <citation type="submission" date="2022-07" db="EMBL/GenBank/DDBJ databases">
        <authorList>
            <person name="Li W.-J."/>
            <person name="Deng Q.-Q."/>
        </authorList>
    </citation>
    <scope>NUCLEOTIDE SEQUENCE [LARGE SCALE GENOMIC DNA]</scope>
    <source>
        <strain evidence="3 4">SYSU M60028</strain>
    </source>
</reference>
<evidence type="ECO:0000256" key="1">
    <source>
        <dbReference type="PROSITE-ProRule" id="PRU00182"/>
    </source>
</evidence>
<dbReference type="RefSeq" id="WP_254741526.1">
    <property type="nucleotide sequence ID" value="NZ_JANCLU010000008.1"/>
</dbReference>
<gene>
    <name evidence="3" type="ORF">NK718_10550</name>
</gene>
<evidence type="ECO:0000313" key="4">
    <source>
        <dbReference type="Proteomes" id="UP001205890"/>
    </source>
</evidence>
<accession>A0ABT1LBT7</accession>
<dbReference type="Gene3D" id="3.10.290.10">
    <property type="entry name" value="RNA-binding S4 domain"/>
    <property type="match status" value="1"/>
</dbReference>
<proteinExistence type="predicted"/>
<dbReference type="PROSITE" id="PS50889">
    <property type="entry name" value="S4"/>
    <property type="match status" value="1"/>
</dbReference>
<feature type="domain" description="RNA-binding S4" evidence="2">
    <location>
        <begin position="20"/>
        <end position="86"/>
    </location>
</feature>
<evidence type="ECO:0000313" key="3">
    <source>
        <dbReference type="EMBL" id="MCP8938956.1"/>
    </source>
</evidence>
<dbReference type="Proteomes" id="UP001205890">
    <property type="component" value="Unassembled WGS sequence"/>
</dbReference>
<dbReference type="EMBL" id="JANCLU010000008">
    <property type="protein sequence ID" value="MCP8938956.1"/>
    <property type="molecule type" value="Genomic_DNA"/>
</dbReference>
<comment type="caution">
    <text evidence="3">The sequence shown here is derived from an EMBL/GenBank/DDBJ whole genome shotgun (WGS) entry which is preliminary data.</text>
</comment>
<dbReference type="Pfam" id="PF01479">
    <property type="entry name" value="S4"/>
    <property type="match status" value="1"/>
</dbReference>
<name>A0ABT1LBT7_9HYPH</name>
<keyword evidence="4" id="KW-1185">Reference proteome</keyword>
<dbReference type="SMART" id="SM00363">
    <property type="entry name" value="S4"/>
    <property type="match status" value="1"/>
</dbReference>